<gene>
    <name evidence="3" type="ORF">GBAR_LOCUS25510</name>
</gene>
<dbReference type="PANTHER" id="PTHR24024:SF18">
    <property type="entry name" value="SHORT-CHAIN COLLAGEN C4-LIKE"/>
    <property type="match status" value="1"/>
</dbReference>
<evidence type="ECO:0000256" key="2">
    <source>
        <dbReference type="SAM" id="SignalP"/>
    </source>
</evidence>
<reference evidence="3" key="1">
    <citation type="submission" date="2023-03" db="EMBL/GenBank/DDBJ databases">
        <authorList>
            <person name="Steffen K."/>
            <person name="Cardenas P."/>
        </authorList>
    </citation>
    <scope>NUCLEOTIDE SEQUENCE</scope>
</reference>
<dbReference type="GO" id="GO:0005581">
    <property type="term" value="C:collagen trimer"/>
    <property type="evidence" value="ECO:0007669"/>
    <property type="project" value="UniProtKB-KW"/>
</dbReference>
<evidence type="ECO:0000313" key="3">
    <source>
        <dbReference type="EMBL" id="CAI8046148.1"/>
    </source>
</evidence>
<keyword evidence="3" id="KW-0176">Collagen</keyword>
<dbReference type="InterPro" id="IPR051077">
    <property type="entry name" value="Ca-dependent_lectin"/>
</dbReference>
<feature type="chain" id="PRO_5041440972" evidence="2">
    <location>
        <begin position="19"/>
        <end position="271"/>
    </location>
</feature>
<dbReference type="EMBL" id="CASHTH010003538">
    <property type="protein sequence ID" value="CAI8046148.1"/>
    <property type="molecule type" value="Genomic_DNA"/>
</dbReference>
<accession>A0AA35X5I9</accession>
<feature type="compositionally biased region" description="Low complexity" evidence="1">
    <location>
        <begin position="81"/>
        <end position="91"/>
    </location>
</feature>
<proteinExistence type="predicted"/>
<keyword evidence="2" id="KW-0732">Signal</keyword>
<feature type="signal peptide" evidence="2">
    <location>
        <begin position="1"/>
        <end position="18"/>
    </location>
</feature>
<comment type="caution">
    <text evidence="3">The sequence shown here is derived from an EMBL/GenBank/DDBJ whole genome shotgun (WGS) entry which is preliminary data.</text>
</comment>
<feature type="region of interest" description="Disordered" evidence="1">
    <location>
        <begin position="22"/>
        <end position="96"/>
    </location>
</feature>
<evidence type="ECO:0000313" key="4">
    <source>
        <dbReference type="Proteomes" id="UP001174909"/>
    </source>
</evidence>
<dbReference type="PANTHER" id="PTHR24024">
    <property type="entry name" value="PULMONARY SURFACTANT-ASSOCIATED PROTEIN A"/>
    <property type="match status" value="1"/>
</dbReference>
<dbReference type="Proteomes" id="UP001174909">
    <property type="component" value="Unassembled WGS sequence"/>
</dbReference>
<name>A0AA35X5I9_GEOBA</name>
<dbReference type="GO" id="GO:0005615">
    <property type="term" value="C:extracellular space"/>
    <property type="evidence" value="ECO:0007669"/>
    <property type="project" value="TreeGrafter"/>
</dbReference>
<keyword evidence="4" id="KW-1185">Reference proteome</keyword>
<protein>
    <submittedName>
        <fullName evidence="3">Short-chain collagen C4</fullName>
    </submittedName>
</protein>
<feature type="compositionally biased region" description="Basic and acidic residues" evidence="1">
    <location>
        <begin position="51"/>
        <end position="64"/>
    </location>
</feature>
<sequence>MHPFLLLITLFTFSLVKAQAVPSGKEVTKRQAESSDSSDSNEGFPPFIELLRGRDGRDGRDGEPGPKGSPGATGEKGDTGPQGPSGPSSGGVTYIRWGRTTCPNTTGTELVYKGWAAGSYFSHTGGGSNYQCVTEEPQNLAFGPGTVNSSYMYGVEYRTYGNIPPEQRHLNRHDVPCAVCYVSTRVAHLMIPGRYTCPPSWTREYYGYLMAERYSHHRSTFECVDASPEAVVGGHADDDGAKFYHVEPRCGSLRCPPYKEEKEMTCAVCTR</sequence>
<organism evidence="3 4">
    <name type="scientific">Geodia barretti</name>
    <name type="common">Barrett's horny sponge</name>
    <dbReference type="NCBI Taxonomy" id="519541"/>
    <lineage>
        <taxon>Eukaryota</taxon>
        <taxon>Metazoa</taxon>
        <taxon>Porifera</taxon>
        <taxon>Demospongiae</taxon>
        <taxon>Heteroscleromorpha</taxon>
        <taxon>Tetractinellida</taxon>
        <taxon>Astrophorina</taxon>
        <taxon>Geodiidae</taxon>
        <taxon>Geodia</taxon>
    </lineage>
</organism>
<dbReference type="AlphaFoldDB" id="A0AA35X5I9"/>
<evidence type="ECO:0000256" key="1">
    <source>
        <dbReference type="SAM" id="MobiDB-lite"/>
    </source>
</evidence>